<dbReference type="EMBL" id="SNYI01000001">
    <property type="protein sequence ID" value="TDQ32690.1"/>
    <property type="molecule type" value="Genomic_DNA"/>
</dbReference>
<feature type="chain" id="PRO_5020370058" description="TolB-like protein" evidence="1">
    <location>
        <begin position="20"/>
        <end position="372"/>
    </location>
</feature>
<protein>
    <recommendedName>
        <fullName evidence="4">TolB-like protein</fullName>
    </recommendedName>
</protein>
<feature type="signal peptide" evidence="1">
    <location>
        <begin position="1"/>
        <end position="19"/>
    </location>
</feature>
<keyword evidence="3" id="KW-1185">Reference proteome</keyword>
<dbReference type="AlphaFoldDB" id="A0A4R6TNK4"/>
<evidence type="ECO:0000256" key="1">
    <source>
        <dbReference type="SAM" id="SignalP"/>
    </source>
</evidence>
<name>A0A4R6TNK4_9FLAO</name>
<evidence type="ECO:0008006" key="4">
    <source>
        <dbReference type="Google" id="ProtNLM"/>
    </source>
</evidence>
<sequence length="372" mass="41726">MKLSYLALLLVLILVGCNSDDLEQSGRTEPQLTDLTVIGEDLGNVYRYNYRAETGTGVLLNLSEEYQLPPNFLTLRQDGELLTFFSVGNGYFSALQLEVGGNSPRYLQNFYPITGERSVTWGTASASQVFMAYYSPRGSKNLFVQILDLAAEVQADLSIAFNIREAYDPIYRENRLLVPYLGTDGIYKLAVIDTRQGILLQQLDLGTGVPSIFLEESGNIALVRRTLENDYNLEVYDFNSIQLLEEYSFNVNRFFEPGPLQASMVAGRMFYTHFYAQPAAVPFAPAIYDFTGGGNTILDMPSIENAVSAELMQDLRLTFVNYLPGSKMFAVGYYEDRQEPEVRGGILLISEAGELLERITFPFAPSFIMERN</sequence>
<proteinExistence type="predicted"/>
<accession>A0A4R6TNK4</accession>
<dbReference type="OrthoDB" id="1172063at2"/>
<dbReference type="RefSeq" id="WP_133642729.1">
    <property type="nucleotide sequence ID" value="NZ_SNYI01000001.1"/>
</dbReference>
<evidence type="ECO:0000313" key="2">
    <source>
        <dbReference type="EMBL" id="TDQ32690.1"/>
    </source>
</evidence>
<comment type="caution">
    <text evidence="2">The sequence shown here is derived from an EMBL/GenBank/DDBJ whole genome shotgun (WGS) entry which is preliminary data.</text>
</comment>
<keyword evidence="1" id="KW-0732">Signal</keyword>
<reference evidence="2 3" key="1">
    <citation type="submission" date="2019-03" db="EMBL/GenBank/DDBJ databases">
        <title>Genomic Encyclopedia of Archaeal and Bacterial Type Strains, Phase II (KMG-II): from individual species to whole genera.</title>
        <authorList>
            <person name="Goeker M."/>
        </authorList>
    </citation>
    <scope>NUCLEOTIDE SEQUENCE [LARGE SCALE GENOMIC DNA]</scope>
    <source>
        <strain evidence="2 3">DSM 18435</strain>
    </source>
</reference>
<evidence type="ECO:0000313" key="3">
    <source>
        <dbReference type="Proteomes" id="UP000295468"/>
    </source>
</evidence>
<gene>
    <name evidence="2" type="ORF">CLV82_0523</name>
</gene>
<dbReference type="PROSITE" id="PS51257">
    <property type="entry name" value="PROKAR_LIPOPROTEIN"/>
    <property type="match status" value="1"/>
</dbReference>
<organism evidence="2 3">
    <name type="scientific">Zeaxanthinibacter enoshimensis</name>
    <dbReference type="NCBI Taxonomy" id="392009"/>
    <lineage>
        <taxon>Bacteria</taxon>
        <taxon>Pseudomonadati</taxon>
        <taxon>Bacteroidota</taxon>
        <taxon>Flavobacteriia</taxon>
        <taxon>Flavobacteriales</taxon>
        <taxon>Flavobacteriaceae</taxon>
        <taxon>Zeaxanthinibacter</taxon>
    </lineage>
</organism>
<dbReference type="Proteomes" id="UP000295468">
    <property type="component" value="Unassembled WGS sequence"/>
</dbReference>